<feature type="transmembrane region" description="Helical" evidence="1">
    <location>
        <begin position="62"/>
        <end position="79"/>
    </location>
</feature>
<keyword evidence="1" id="KW-0472">Membrane</keyword>
<gene>
    <name evidence="2" type="ORF">ACFYKX_05055</name>
</gene>
<comment type="caution">
    <text evidence="2">The sequence shown here is derived from an EMBL/GenBank/DDBJ whole genome shotgun (WGS) entry which is preliminary data.</text>
</comment>
<feature type="transmembrane region" description="Helical" evidence="1">
    <location>
        <begin position="42"/>
        <end position="57"/>
    </location>
</feature>
<evidence type="ECO:0000313" key="2">
    <source>
        <dbReference type="EMBL" id="MFE8699990.1"/>
    </source>
</evidence>
<keyword evidence="1" id="KW-0812">Transmembrane</keyword>
<proteinExistence type="predicted"/>
<reference evidence="2 3" key="1">
    <citation type="submission" date="2024-08" db="EMBL/GenBank/DDBJ databases">
        <title>Two novel Cytobacillus novel species.</title>
        <authorList>
            <person name="Liu G."/>
        </authorList>
    </citation>
    <scope>NUCLEOTIDE SEQUENCE [LARGE SCALE GENOMIC DNA]</scope>
    <source>
        <strain evidence="2 3">FJAT-54145</strain>
    </source>
</reference>
<dbReference type="RefSeq" id="WP_389358660.1">
    <property type="nucleotide sequence ID" value="NZ_JBIACK010000001.1"/>
</dbReference>
<dbReference type="Pfam" id="PF13789">
    <property type="entry name" value="DUF4181"/>
    <property type="match status" value="1"/>
</dbReference>
<keyword evidence="1" id="KW-1133">Transmembrane helix</keyword>
<dbReference type="Proteomes" id="UP001601059">
    <property type="component" value="Unassembled WGS sequence"/>
</dbReference>
<protein>
    <submittedName>
        <fullName evidence="2">DUF4181 domain-containing protein</fullName>
    </submittedName>
</protein>
<organism evidence="2 3">
    <name type="scientific">Cytobacillus spartinae</name>
    <dbReference type="NCBI Taxonomy" id="3299023"/>
    <lineage>
        <taxon>Bacteria</taxon>
        <taxon>Bacillati</taxon>
        <taxon>Bacillota</taxon>
        <taxon>Bacilli</taxon>
        <taxon>Bacillales</taxon>
        <taxon>Bacillaceae</taxon>
        <taxon>Cytobacillus</taxon>
    </lineage>
</organism>
<sequence>MGLFIIFILAILTFVAHRKIRQKWHTPKRGWYRHKSKKFAFLYYSLFIIYVISIFTFSEVNFFFVFPLVGGLVNLIFAWEQFLYNKESKIYLHYFVDSIFWILAGAVALIFVPGVELIN</sequence>
<feature type="transmembrane region" description="Helical" evidence="1">
    <location>
        <begin position="99"/>
        <end position="118"/>
    </location>
</feature>
<accession>A0ABW6KAN7</accession>
<dbReference type="InterPro" id="IPR025441">
    <property type="entry name" value="DUF4181"/>
</dbReference>
<keyword evidence="3" id="KW-1185">Reference proteome</keyword>
<dbReference type="EMBL" id="JBIACK010000001">
    <property type="protein sequence ID" value="MFE8699990.1"/>
    <property type="molecule type" value="Genomic_DNA"/>
</dbReference>
<evidence type="ECO:0000256" key="1">
    <source>
        <dbReference type="SAM" id="Phobius"/>
    </source>
</evidence>
<name>A0ABW6KAN7_9BACI</name>
<evidence type="ECO:0000313" key="3">
    <source>
        <dbReference type="Proteomes" id="UP001601059"/>
    </source>
</evidence>